<reference evidence="1 2" key="1">
    <citation type="submission" date="2023-09" db="EMBL/GenBank/DDBJ databases">
        <authorList>
            <person name="Rey-Velasco X."/>
        </authorList>
    </citation>
    <scope>NUCLEOTIDE SEQUENCE [LARGE SCALE GENOMIC DNA]</scope>
    <source>
        <strain evidence="1 2">F363</strain>
    </source>
</reference>
<dbReference type="Pfam" id="PF19652">
    <property type="entry name" value="DUF6155"/>
    <property type="match status" value="1"/>
</dbReference>
<dbReference type="Proteomes" id="UP001262889">
    <property type="component" value="Unassembled WGS sequence"/>
</dbReference>
<proteinExistence type="predicted"/>
<evidence type="ECO:0000313" key="1">
    <source>
        <dbReference type="EMBL" id="MDT0641750.1"/>
    </source>
</evidence>
<organism evidence="1 2">
    <name type="scientific">Autumnicola tepida</name>
    <dbReference type="NCBI Taxonomy" id="3075595"/>
    <lineage>
        <taxon>Bacteria</taxon>
        <taxon>Pseudomonadati</taxon>
        <taxon>Bacteroidota</taxon>
        <taxon>Flavobacteriia</taxon>
        <taxon>Flavobacteriales</taxon>
        <taxon>Flavobacteriaceae</taxon>
        <taxon>Autumnicola</taxon>
    </lineage>
</organism>
<dbReference type="InterPro" id="IPR046153">
    <property type="entry name" value="DUF6155"/>
</dbReference>
<dbReference type="EMBL" id="JAVRHQ010000002">
    <property type="protein sequence ID" value="MDT0641750.1"/>
    <property type="molecule type" value="Genomic_DNA"/>
</dbReference>
<dbReference type="RefSeq" id="WP_311533461.1">
    <property type="nucleotide sequence ID" value="NZ_JAVRHQ010000002.1"/>
</dbReference>
<comment type="caution">
    <text evidence="1">The sequence shown here is derived from an EMBL/GenBank/DDBJ whole genome shotgun (WGS) entry which is preliminary data.</text>
</comment>
<protein>
    <submittedName>
        <fullName evidence="1">DUF6155 family protein</fullName>
    </submittedName>
</protein>
<sequence>MSKRALKKYLKSLEKEDLEEQILDLYARFGEVKTFYDFVFNPKEEKLVQEAKLKISREYFPERRKRAKARRSVAHKYIKHFLKLGMDPVMLADVMFYNVEIALAFSADKEEKESFTKSMYKSFEEAVNYVLQNNLKEEFFERMNKIEINVQEQNWVNRYKFEKLMDQFH</sequence>
<keyword evidence="2" id="KW-1185">Reference proteome</keyword>
<accession>A0ABU3C5X9</accession>
<name>A0ABU3C5X9_9FLAO</name>
<evidence type="ECO:0000313" key="2">
    <source>
        <dbReference type="Proteomes" id="UP001262889"/>
    </source>
</evidence>
<gene>
    <name evidence="1" type="ORF">RM553_02795</name>
</gene>